<reference evidence="1 2" key="1">
    <citation type="submission" date="2019-02" db="EMBL/GenBank/DDBJ databases">
        <title>Draft Genome Sequences of Six Type Strains of the Genus Massilia.</title>
        <authorList>
            <person name="Miess H."/>
            <person name="Frediansyhah A."/>
            <person name="Gross H."/>
        </authorList>
    </citation>
    <scope>NUCLEOTIDE SEQUENCE [LARGE SCALE GENOMIC DNA]</scope>
    <source>
        <strain evidence="1 2">DSM 17473</strain>
    </source>
</reference>
<sequence length="67" mass="7898">MGFNDIKPRHVYQYVDRAERKTGTRQEMKVLSHALTKALEWGLIDRRSFKGEVQLTGEKARTRYSKD</sequence>
<protein>
    <recommendedName>
        <fullName evidence="3">Integrase</fullName>
    </recommendedName>
</protein>
<proteinExistence type="predicted"/>
<evidence type="ECO:0000313" key="2">
    <source>
        <dbReference type="Proteomes" id="UP000290637"/>
    </source>
</evidence>
<accession>A0A4P6KV77</accession>
<organism evidence="1 2">
    <name type="scientific">Pseudoduganella lutea</name>
    <dbReference type="NCBI Taxonomy" id="321985"/>
    <lineage>
        <taxon>Bacteria</taxon>
        <taxon>Pseudomonadati</taxon>
        <taxon>Pseudomonadota</taxon>
        <taxon>Betaproteobacteria</taxon>
        <taxon>Burkholderiales</taxon>
        <taxon>Oxalobacteraceae</taxon>
        <taxon>Telluria group</taxon>
        <taxon>Pseudoduganella</taxon>
    </lineage>
</organism>
<evidence type="ECO:0008006" key="3">
    <source>
        <dbReference type="Google" id="ProtNLM"/>
    </source>
</evidence>
<dbReference type="AlphaFoldDB" id="A0A4P6KV77"/>
<dbReference type="KEGG" id="plue:EWM63_07055"/>
<dbReference type="Proteomes" id="UP000290637">
    <property type="component" value="Chromosome"/>
</dbReference>
<dbReference type="EMBL" id="CP035913">
    <property type="protein sequence ID" value="QBE62757.1"/>
    <property type="molecule type" value="Genomic_DNA"/>
</dbReference>
<keyword evidence="2" id="KW-1185">Reference proteome</keyword>
<dbReference type="OrthoDB" id="662444at2"/>
<name>A0A4P6KV77_9BURK</name>
<gene>
    <name evidence="1" type="ORF">EWM63_07055</name>
</gene>
<dbReference type="RefSeq" id="WP_130185891.1">
    <property type="nucleotide sequence ID" value="NZ_CP035913.1"/>
</dbReference>
<evidence type="ECO:0000313" key="1">
    <source>
        <dbReference type="EMBL" id="QBE62757.1"/>
    </source>
</evidence>